<sequence>MLSSTRWLSPKLLILLLLLGSFLLAQARVTQPAPAPADLALVGAKIYPDPEATPILDGVVLLRQGKITAVGTAQQVRIPASTPVIDCRGMIMTAGFWNCHVHFIEPKWLGADTIAAPRLSRQLQQMLTRYGFTYAFDLATLDLRNLLRLRARIATGLVPGPTIFSTGEPFTPPAGNPAYIEPLKLAEAGSPEQAAQHVQSQLTAGADAIKMWSASPTGREVVPMPLAIMRAAVAVAHAQQKPVFAHPTNLLGVSLAAQGGVDILTHVAPDDRRVWDAQTVQAMRAANLALIPTLKLFKWELEQAGIPPDKNILLQVGQQQLHVFAQAGGEILFGTDVGYMRDYSPADEYLLMSQAGLSFSQILASLTTAPARRFGRAAQTGKVAKGMSADLVILRRDPATDVRAFADVAYTLHQGKLLYSQAKKE</sequence>
<dbReference type="SUPFAM" id="SSF51556">
    <property type="entry name" value="Metallo-dependent hydrolases"/>
    <property type="match status" value="1"/>
</dbReference>
<keyword evidence="4" id="KW-1185">Reference proteome</keyword>
<dbReference type="InterPro" id="IPR006680">
    <property type="entry name" value="Amidohydro-rel"/>
</dbReference>
<feature type="domain" description="Amidohydrolase-related" evidence="2">
    <location>
        <begin position="91"/>
        <end position="417"/>
    </location>
</feature>
<dbReference type="Proteomes" id="UP000831796">
    <property type="component" value="Chromosome"/>
</dbReference>
<reference evidence="3" key="1">
    <citation type="submission" date="2022-04" db="EMBL/GenBank/DDBJ databases">
        <title>Hymenobacter sp. isolated from the air.</title>
        <authorList>
            <person name="Won M."/>
            <person name="Lee C.-M."/>
            <person name="Woen H.-Y."/>
            <person name="Kwon S.-W."/>
        </authorList>
    </citation>
    <scope>NUCLEOTIDE SEQUENCE</scope>
    <source>
        <strain evidence="3">5116S-3</strain>
    </source>
</reference>
<evidence type="ECO:0000259" key="2">
    <source>
        <dbReference type="Pfam" id="PF01979"/>
    </source>
</evidence>
<dbReference type="GO" id="GO:0016810">
    <property type="term" value="F:hydrolase activity, acting on carbon-nitrogen (but not peptide) bonds"/>
    <property type="evidence" value="ECO:0007669"/>
    <property type="project" value="InterPro"/>
</dbReference>
<dbReference type="Gene3D" id="3.20.20.140">
    <property type="entry name" value="Metal-dependent hydrolases"/>
    <property type="match status" value="1"/>
</dbReference>
<evidence type="ECO:0000256" key="1">
    <source>
        <dbReference type="SAM" id="SignalP"/>
    </source>
</evidence>
<proteinExistence type="predicted"/>
<protein>
    <submittedName>
        <fullName evidence="3">Amidohydrolase family protein</fullName>
    </submittedName>
</protein>
<dbReference type="InterPro" id="IPR051781">
    <property type="entry name" value="Metallo-dep_Hydrolase"/>
</dbReference>
<dbReference type="RefSeq" id="WP_244674143.1">
    <property type="nucleotide sequence ID" value="NZ_CP095046.1"/>
</dbReference>
<dbReference type="EMBL" id="CP095046">
    <property type="protein sequence ID" value="UOQ70725.1"/>
    <property type="molecule type" value="Genomic_DNA"/>
</dbReference>
<dbReference type="InterPro" id="IPR032466">
    <property type="entry name" value="Metal_Hydrolase"/>
</dbReference>
<feature type="signal peptide" evidence="1">
    <location>
        <begin position="1"/>
        <end position="27"/>
    </location>
</feature>
<dbReference type="SUPFAM" id="SSF51338">
    <property type="entry name" value="Composite domain of metallo-dependent hydrolases"/>
    <property type="match status" value="1"/>
</dbReference>
<dbReference type="InterPro" id="IPR011059">
    <property type="entry name" value="Metal-dep_hydrolase_composite"/>
</dbReference>
<name>A0A8T9Q126_9BACT</name>
<dbReference type="Gene3D" id="2.30.40.10">
    <property type="entry name" value="Urease, subunit C, domain 1"/>
    <property type="match status" value="1"/>
</dbReference>
<organism evidence="3 4">
    <name type="scientific">Hymenobacter cellulosilyticus</name>
    <dbReference type="NCBI Taxonomy" id="2932248"/>
    <lineage>
        <taxon>Bacteria</taxon>
        <taxon>Pseudomonadati</taxon>
        <taxon>Bacteroidota</taxon>
        <taxon>Cytophagia</taxon>
        <taxon>Cytophagales</taxon>
        <taxon>Hymenobacteraceae</taxon>
        <taxon>Hymenobacter</taxon>
    </lineage>
</organism>
<dbReference type="KEGG" id="hcu:MUN79_18780"/>
<dbReference type="PANTHER" id="PTHR43135:SF3">
    <property type="entry name" value="ALPHA-D-RIBOSE 1-METHYLPHOSPHONATE 5-TRIPHOSPHATE DIPHOSPHATASE"/>
    <property type="match status" value="1"/>
</dbReference>
<feature type="chain" id="PRO_5035949689" evidence="1">
    <location>
        <begin position="28"/>
        <end position="425"/>
    </location>
</feature>
<accession>A0A8T9Q126</accession>
<dbReference type="Pfam" id="PF01979">
    <property type="entry name" value="Amidohydro_1"/>
    <property type="match status" value="1"/>
</dbReference>
<evidence type="ECO:0000313" key="3">
    <source>
        <dbReference type="EMBL" id="UOQ70725.1"/>
    </source>
</evidence>
<dbReference type="AlphaFoldDB" id="A0A8T9Q126"/>
<keyword evidence="1" id="KW-0732">Signal</keyword>
<evidence type="ECO:0000313" key="4">
    <source>
        <dbReference type="Proteomes" id="UP000831796"/>
    </source>
</evidence>
<gene>
    <name evidence="3" type="ORF">MUN79_18780</name>
</gene>
<dbReference type="PANTHER" id="PTHR43135">
    <property type="entry name" value="ALPHA-D-RIBOSE 1-METHYLPHOSPHONATE 5-TRIPHOSPHATE DIPHOSPHATASE"/>
    <property type="match status" value="1"/>
</dbReference>